<dbReference type="InterPro" id="IPR025513">
    <property type="entry name" value="DUF4401"/>
</dbReference>
<evidence type="ECO:0000259" key="2">
    <source>
        <dbReference type="Pfam" id="PF14351"/>
    </source>
</evidence>
<feature type="transmembrane region" description="Helical" evidence="1">
    <location>
        <begin position="167"/>
        <end position="186"/>
    </location>
</feature>
<dbReference type="Pfam" id="PF14351">
    <property type="entry name" value="DUF4401"/>
    <property type="match status" value="1"/>
</dbReference>
<keyword evidence="4" id="KW-1185">Reference proteome</keyword>
<dbReference type="Pfam" id="PF14345">
    <property type="entry name" value="GDYXXLXY"/>
    <property type="match status" value="1"/>
</dbReference>
<feature type="transmembrane region" description="Helical" evidence="1">
    <location>
        <begin position="34"/>
        <end position="58"/>
    </location>
</feature>
<keyword evidence="1" id="KW-0472">Membrane</keyword>
<feature type="transmembrane region" description="Helical" evidence="1">
    <location>
        <begin position="379"/>
        <end position="398"/>
    </location>
</feature>
<feature type="transmembrane region" description="Helical" evidence="1">
    <location>
        <begin position="220"/>
        <end position="242"/>
    </location>
</feature>
<feature type="transmembrane region" description="Helical" evidence="1">
    <location>
        <begin position="141"/>
        <end position="161"/>
    </location>
</feature>
<feature type="transmembrane region" description="Helical" evidence="1">
    <location>
        <begin position="283"/>
        <end position="309"/>
    </location>
</feature>
<evidence type="ECO:0000256" key="1">
    <source>
        <dbReference type="SAM" id="Phobius"/>
    </source>
</evidence>
<comment type="caution">
    <text evidence="3">The sequence shown here is derived from an EMBL/GenBank/DDBJ whole genome shotgun (WGS) entry which is preliminary data.</text>
</comment>
<feature type="transmembrane region" description="Helical" evidence="1">
    <location>
        <begin position="117"/>
        <end position="134"/>
    </location>
</feature>
<feature type="transmembrane region" description="Helical" evidence="1">
    <location>
        <begin position="193"/>
        <end position="214"/>
    </location>
</feature>
<evidence type="ECO:0000313" key="4">
    <source>
        <dbReference type="Proteomes" id="UP001596501"/>
    </source>
</evidence>
<reference evidence="4" key="1">
    <citation type="journal article" date="2019" name="Int. J. Syst. Evol. Microbiol.">
        <title>The Global Catalogue of Microorganisms (GCM) 10K type strain sequencing project: providing services to taxonomists for standard genome sequencing and annotation.</title>
        <authorList>
            <consortium name="The Broad Institute Genomics Platform"/>
            <consortium name="The Broad Institute Genome Sequencing Center for Infectious Disease"/>
            <person name="Wu L."/>
            <person name="Ma J."/>
        </authorList>
    </citation>
    <scope>NUCLEOTIDE SEQUENCE [LARGE SCALE GENOMIC DNA]</scope>
    <source>
        <strain evidence="4">CGMCC 1.12371</strain>
    </source>
</reference>
<feature type="transmembrane region" description="Helical" evidence="1">
    <location>
        <begin position="64"/>
        <end position="82"/>
    </location>
</feature>
<accession>A0ABW2QUR8</accession>
<feature type="transmembrane region" description="Helical" evidence="1">
    <location>
        <begin position="340"/>
        <end position="359"/>
    </location>
</feature>
<protein>
    <submittedName>
        <fullName evidence="3">GDYXXLXY domain-containing protein</fullName>
    </submittedName>
</protein>
<evidence type="ECO:0000313" key="3">
    <source>
        <dbReference type="EMBL" id="MFC7411128.1"/>
    </source>
</evidence>
<keyword evidence="1" id="KW-0812">Transmembrane</keyword>
<dbReference type="Proteomes" id="UP001596501">
    <property type="component" value="Unassembled WGS sequence"/>
</dbReference>
<feature type="transmembrane region" description="Helical" evidence="1">
    <location>
        <begin position="94"/>
        <end position="111"/>
    </location>
</feature>
<sequence length="540" mass="56510">MTHPLDAVLRNAQAEGLLPPNATIPSIESRPWPVVLLTALGAWLAAVPLMSVIGLLLGDLAARGLGTHLVGLLLLAGSVIVLRRPEVPIFVEQLAVPALLAGAGTLAYGLTRDLPDQAAFAALALLALGIAMWIDRPWLRVLAGAAAAACAALALWPGRFWRAPNLSAWWAVLHALTGLWLLTLAIQRRLNRGATLLESTGAGWLLATLVGLAAHSGLAFLVPGALGGGLVGAVAMGLAGSLPATAMAWLQHSVSATLAMAGAAVLTRAWPNLGTHSPWSGQLAALCLAALAFFIPTLGAALLALALLLGTRRWQLAGAAGLAAVWMLGSFYYALAWPLAQKAVVLVACGAALGALAWWRLRDGTPTKAVERTPRSLPAMAAVALTVLATVVVAQGAIREKEGLIARGRPVYVPLAPVDPRSLMQGDYMRLNFAVPGGASRNDTGLLSGQRPHVVARLDARGVATLVRLHQPGETLGTDELRIELTPKNGQWTLVTDAWFFREGEAARWQVARFGEFRVDADGRALLVGLADDKLGAIKP</sequence>
<feature type="transmembrane region" description="Helical" evidence="1">
    <location>
        <begin position="316"/>
        <end position="334"/>
    </location>
</feature>
<proteinExistence type="predicted"/>
<feature type="domain" description="DUF4401" evidence="2">
    <location>
        <begin position="31"/>
        <end position="362"/>
    </location>
</feature>
<gene>
    <name evidence="3" type="ORF">ACFQPB_19880</name>
</gene>
<keyword evidence="1" id="KW-1133">Transmembrane helix</keyword>
<name>A0ABW2QUR8_9BURK</name>
<dbReference type="RefSeq" id="WP_382227054.1">
    <property type="nucleotide sequence ID" value="NZ_JBHTCA010000024.1"/>
</dbReference>
<organism evidence="3 4">
    <name type="scientific">Hydrogenophaga atypica</name>
    <dbReference type="NCBI Taxonomy" id="249409"/>
    <lineage>
        <taxon>Bacteria</taxon>
        <taxon>Pseudomonadati</taxon>
        <taxon>Pseudomonadota</taxon>
        <taxon>Betaproteobacteria</taxon>
        <taxon>Burkholderiales</taxon>
        <taxon>Comamonadaceae</taxon>
        <taxon>Hydrogenophaga</taxon>
    </lineage>
</organism>
<dbReference type="EMBL" id="JBHTCA010000024">
    <property type="protein sequence ID" value="MFC7411128.1"/>
    <property type="molecule type" value="Genomic_DNA"/>
</dbReference>
<dbReference type="InterPro" id="IPR025833">
    <property type="entry name" value="GDYXXLXY"/>
</dbReference>
<feature type="transmembrane region" description="Helical" evidence="1">
    <location>
        <begin position="254"/>
        <end position="271"/>
    </location>
</feature>